<sequence length="479" mass="49306">MGVVVAAALSACGSQTVPVAQAPQQAQVVALQAAPTEQPRTLAQFAAVDNRFTGQARAGAPVVYAGDVVPINGSQFKPGQMVTLIYEGQPLAAPVAVDAQGKFSVPVQIPAQAQPGRHPVVVSATGPNAAMVVALKVSPKLAASGQERFALQSAKVAEGGLYQSAYSAKSGAVFVTRAAGRPPVAQSELVKLDAQSLQVLARITPAQAPERKDREGKMQPGGVFAVYGVGVDDARGTVWVSNTRQNTVAVYRQSDLRLLKQLPPQSVGHPRDVVIDGRLGKAFVSTVSPKIEVFDTRTMQKAGTIEIQSTLRGAAARGFASMSLALDAASGKLFAVSSTGEVAVIDAKSQRVERVFAIEGVTGSSGVAYDARSGRLFVASQGSDDVAIVDAATGRLLHRALVGASPLNVAFDPASGLAYVVNRAGSTIAALNAEGQVVGNWASGPQPNHISVGGQGVYVVNSGPASHPDSGQITRIQAR</sequence>
<dbReference type="AlphaFoldDB" id="A0A3M6PZ50"/>
<evidence type="ECO:0000313" key="1">
    <source>
        <dbReference type="EMBL" id="RMW96249.1"/>
    </source>
</evidence>
<dbReference type="SUPFAM" id="SSF51004">
    <property type="entry name" value="C-terminal (heme d1) domain of cytochrome cd1-nitrite reductase"/>
    <property type="match status" value="1"/>
</dbReference>
<reference evidence="1 2" key="1">
    <citation type="submission" date="2018-10" db="EMBL/GenBank/DDBJ databases">
        <title>Comamonadaceae CDC group NO-1 genome sequencing and assembly.</title>
        <authorList>
            <person name="Bernier A.-M."/>
            <person name="Bernard K."/>
        </authorList>
    </citation>
    <scope>NUCLEOTIDE SEQUENCE [LARGE SCALE GENOMIC DNA]</scope>
    <source>
        <strain evidence="1 2">NML970147</strain>
    </source>
</reference>
<dbReference type="PANTHER" id="PTHR47197">
    <property type="entry name" value="PROTEIN NIRF"/>
    <property type="match status" value="1"/>
</dbReference>
<gene>
    <name evidence="1" type="ORF">EBQ26_09815</name>
</gene>
<proteinExistence type="predicted"/>
<dbReference type="InterPro" id="IPR011048">
    <property type="entry name" value="Haem_d1_sf"/>
</dbReference>
<dbReference type="PANTHER" id="PTHR47197:SF3">
    <property type="entry name" value="DIHYDRO-HEME D1 DEHYDROGENASE"/>
    <property type="match status" value="1"/>
</dbReference>
<accession>A0A3M6PZ50</accession>
<protein>
    <submittedName>
        <fullName evidence="1">YncE family protein</fullName>
    </submittedName>
</protein>
<dbReference type="Proteomes" id="UP000267521">
    <property type="component" value="Unassembled WGS sequence"/>
</dbReference>
<dbReference type="InterPro" id="IPR051200">
    <property type="entry name" value="Host-pathogen_enzymatic-act"/>
</dbReference>
<organism evidence="1 2">
    <name type="scientific">Allofranklinella schreckenbergeri</name>
    <dbReference type="NCBI Taxonomy" id="1076744"/>
    <lineage>
        <taxon>Bacteria</taxon>
        <taxon>Pseudomonadati</taxon>
        <taxon>Pseudomonadota</taxon>
        <taxon>Betaproteobacteria</taxon>
        <taxon>Burkholderiales</taxon>
        <taxon>Comamonadaceae</taxon>
        <taxon>Allofranklinella</taxon>
    </lineage>
</organism>
<dbReference type="RefSeq" id="WP_122238836.1">
    <property type="nucleotide sequence ID" value="NZ_RDQM01000012.1"/>
</dbReference>
<evidence type="ECO:0000313" key="2">
    <source>
        <dbReference type="Proteomes" id="UP000267521"/>
    </source>
</evidence>
<dbReference type="EMBL" id="RDQM01000012">
    <property type="protein sequence ID" value="RMW96249.1"/>
    <property type="molecule type" value="Genomic_DNA"/>
</dbReference>
<dbReference type="InterPro" id="IPR015943">
    <property type="entry name" value="WD40/YVTN_repeat-like_dom_sf"/>
</dbReference>
<dbReference type="Gene3D" id="2.130.10.10">
    <property type="entry name" value="YVTN repeat-like/Quinoprotein amine dehydrogenase"/>
    <property type="match status" value="1"/>
</dbReference>
<comment type="caution">
    <text evidence="1">The sequence shown here is derived from an EMBL/GenBank/DDBJ whole genome shotgun (WGS) entry which is preliminary data.</text>
</comment>
<name>A0A3M6PZ50_9BURK</name>